<dbReference type="GO" id="GO:0046677">
    <property type="term" value="P:response to antibiotic"/>
    <property type="evidence" value="ECO:0007669"/>
    <property type="project" value="InterPro"/>
</dbReference>
<dbReference type="InterPro" id="IPR000871">
    <property type="entry name" value="Beta-lactam_class-A"/>
</dbReference>
<reference evidence="7" key="1">
    <citation type="submission" date="2016-08" db="EMBL/GenBank/DDBJ databases">
        <authorList>
            <person name="Varghese N."/>
            <person name="Submissions Spin"/>
        </authorList>
    </citation>
    <scope>NUCLEOTIDE SEQUENCE [LARGE SCALE GENOMIC DNA]</scope>
    <source>
        <strain evidence="7">HAMBI 2975</strain>
    </source>
</reference>
<keyword evidence="7" id="KW-1185">Reference proteome</keyword>
<dbReference type="EMBL" id="FMAG01000001">
    <property type="protein sequence ID" value="SCB08512.1"/>
    <property type="molecule type" value="Genomic_DNA"/>
</dbReference>
<protein>
    <recommendedName>
        <fullName evidence="3">beta-lactamase</fullName>
        <ecNumber evidence="3">3.5.2.6</ecNumber>
    </recommendedName>
</protein>
<dbReference type="Pfam" id="PF13354">
    <property type="entry name" value="Beta-lactamase2"/>
    <property type="match status" value="1"/>
</dbReference>
<evidence type="ECO:0000256" key="4">
    <source>
        <dbReference type="SAM" id="SignalP"/>
    </source>
</evidence>
<gene>
    <name evidence="6" type="ORF">GA0061103_1238</name>
</gene>
<sequence length="297" mass="31605">MTILLSRRQSLAGSLLTLPVLAGLSTVGRTADDNAGEAQLAALDSKHPGRICVSILDMASGKRIEHRAGERILMCSTFKALAAALVLARVDKGEEKLDRRIRYAKSDLVDGSPATKEHAGETGMTIAELCAAAVTLSDNTAGNLLLASFGGPEAITTFCRSMGDEITRLDRTEPTLNYHDTPDDQRDTTTASAMLENLRRLLFTDVLTAASRSQLAAWLITNKTGDVRLRAGLPKDWLVGDKTGTNGDKAGNANDIAVLWPANRAPILVTAYCEIPEIAAGERNAIIAEIGRIAAAI</sequence>
<evidence type="ECO:0000313" key="7">
    <source>
        <dbReference type="Proteomes" id="UP000199101"/>
    </source>
</evidence>
<evidence type="ECO:0000256" key="2">
    <source>
        <dbReference type="ARBA" id="ARBA00009009"/>
    </source>
</evidence>
<keyword evidence="4" id="KW-0732">Signal</keyword>
<dbReference type="NCBIfam" id="NF033103">
    <property type="entry name" value="bla_class_A"/>
    <property type="match status" value="1"/>
</dbReference>
<feature type="chain" id="PRO_5008682562" description="beta-lactamase" evidence="4">
    <location>
        <begin position="23"/>
        <end position="297"/>
    </location>
</feature>
<dbReference type="RefSeq" id="WP_092706267.1">
    <property type="nucleotide sequence ID" value="NZ_FMAG01000001.1"/>
</dbReference>
<evidence type="ECO:0000256" key="3">
    <source>
        <dbReference type="ARBA" id="ARBA00012865"/>
    </source>
</evidence>
<dbReference type="EC" id="3.5.2.6" evidence="3"/>
<dbReference type="PANTHER" id="PTHR35333">
    <property type="entry name" value="BETA-LACTAMASE"/>
    <property type="match status" value="1"/>
</dbReference>
<dbReference type="Proteomes" id="UP000199101">
    <property type="component" value="Unassembled WGS sequence"/>
</dbReference>
<organism evidence="6 7">
    <name type="scientific">Rhizobium multihospitium</name>
    <dbReference type="NCBI Taxonomy" id="410764"/>
    <lineage>
        <taxon>Bacteria</taxon>
        <taxon>Pseudomonadati</taxon>
        <taxon>Pseudomonadota</taxon>
        <taxon>Alphaproteobacteria</taxon>
        <taxon>Hyphomicrobiales</taxon>
        <taxon>Rhizobiaceae</taxon>
        <taxon>Rhizobium/Agrobacterium group</taxon>
        <taxon>Rhizobium</taxon>
    </lineage>
</organism>
<dbReference type="OrthoDB" id="9784149at2"/>
<dbReference type="PANTHER" id="PTHR35333:SF3">
    <property type="entry name" value="BETA-LACTAMASE-TYPE TRANSPEPTIDASE FOLD CONTAINING PROTEIN"/>
    <property type="match status" value="1"/>
</dbReference>
<comment type="catalytic activity">
    <reaction evidence="1">
        <text>a beta-lactam + H2O = a substituted beta-amino acid</text>
        <dbReference type="Rhea" id="RHEA:20401"/>
        <dbReference type="ChEBI" id="CHEBI:15377"/>
        <dbReference type="ChEBI" id="CHEBI:35627"/>
        <dbReference type="ChEBI" id="CHEBI:140347"/>
        <dbReference type="EC" id="3.5.2.6"/>
    </reaction>
</comment>
<dbReference type="STRING" id="410764.GA0061103_1238"/>
<evidence type="ECO:0000313" key="6">
    <source>
        <dbReference type="EMBL" id="SCB08512.1"/>
    </source>
</evidence>
<proteinExistence type="inferred from homology"/>
<dbReference type="GO" id="GO:0008800">
    <property type="term" value="F:beta-lactamase activity"/>
    <property type="evidence" value="ECO:0007669"/>
    <property type="project" value="UniProtKB-EC"/>
</dbReference>
<feature type="domain" description="Beta-lactamase class A catalytic" evidence="5">
    <location>
        <begin position="53"/>
        <end position="271"/>
    </location>
</feature>
<dbReference type="SUPFAM" id="SSF56601">
    <property type="entry name" value="beta-lactamase/transpeptidase-like"/>
    <property type="match status" value="1"/>
</dbReference>
<dbReference type="PRINTS" id="PR00118">
    <property type="entry name" value="BLACTAMASEA"/>
</dbReference>
<dbReference type="GO" id="GO:0030655">
    <property type="term" value="P:beta-lactam antibiotic catabolic process"/>
    <property type="evidence" value="ECO:0007669"/>
    <property type="project" value="InterPro"/>
</dbReference>
<comment type="similarity">
    <text evidence="2">Belongs to the class-A beta-lactamase family.</text>
</comment>
<dbReference type="InterPro" id="IPR045155">
    <property type="entry name" value="Beta-lactam_cat"/>
</dbReference>
<evidence type="ECO:0000256" key="1">
    <source>
        <dbReference type="ARBA" id="ARBA00001526"/>
    </source>
</evidence>
<feature type="signal peptide" evidence="4">
    <location>
        <begin position="1"/>
        <end position="22"/>
    </location>
</feature>
<evidence type="ECO:0000259" key="5">
    <source>
        <dbReference type="Pfam" id="PF13354"/>
    </source>
</evidence>
<dbReference type="AlphaFoldDB" id="A0A1C3TZF4"/>
<dbReference type="Gene3D" id="3.40.710.10">
    <property type="entry name" value="DD-peptidase/beta-lactamase superfamily"/>
    <property type="match status" value="1"/>
</dbReference>
<accession>A0A1C3TZF4</accession>
<dbReference type="InterPro" id="IPR012338">
    <property type="entry name" value="Beta-lactam/transpept-like"/>
</dbReference>
<name>A0A1C3TZF4_9HYPH</name>